<protein>
    <recommendedName>
        <fullName evidence="3">YqaJ viral recombinase domain-containing protein</fullName>
    </recommendedName>
</protein>
<evidence type="ECO:0000313" key="1">
    <source>
        <dbReference type="EMBL" id="PXF45213.1"/>
    </source>
</evidence>
<dbReference type="SUPFAM" id="SSF52980">
    <property type="entry name" value="Restriction endonuclease-like"/>
    <property type="match status" value="1"/>
</dbReference>
<dbReference type="Gene3D" id="3.90.320.10">
    <property type="match status" value="1"/>
</dbReference>
<comment type="caution">
    <text evidence="1">The sequence shown here is derived from an EMBL/GenBank/DDBJ whole genome shotgun (WGS) entry which is preliminary data.</text>
</comment>
<keyword evidence="2" id="KW-1185">Reference proteome</keyword>
<name>A0A2V3ISW5_9FLOR</name>
<accession>A0A2V3ISW5</accession>
<gene>
    <name evidence="1" type="ORF">BWQ96_05043</name>
</gene>
<dbReference type="GO" id="GO:0006281">
    <property type="term" value="P:DNA repair"/>
    <property type="evidence" value="ECO:0007669"/>
    <property type="project" value="UniProtKB-ARBA"/>
</dbReference>
<reference evidence="1 2" key="1">
    <citation type="journal article" date="2018" name="Mol. Biol. Evol.">
        <title>Analysis of the draft genome of the red seaweed Gracilariopsis chorda provides insights into genome size evolution in Rhodophyta.</title>
        <authorList>
            <person name="Lee J."/>
            <person name="Yang E.C."/>
            <person name="Graf L."/>
            <person name="Yang J.H."/>
            <person name="Qiu H."/>
            <person name="Zel Zion U."/>
            <person name="Chan C.X."/>
            <person name="Stephens T.G."/>
            <person name="Weber A.P.M."/>
            <person name="Boo G.H."/>
            <person name="Boo S.M."/>
            <person name="Kim K.M."/>
            <person name="Shin Y."/>
            <person name="Jung M."/>
            <person name="Lee S.J."/>
            <person name="Yim H.S."/>
            <person name="Lee J.H."/>
            <person name="Bhattacharya D."/>
            <person name="Yoon H.S."/>
        </authorList>
    </citation>
    <scope>NUCLEOTIDE SEQUENCE [LARGE SCALE GENOMIC DNA]</scope>
    <source>
        <strain evidence="1 2">SKKU-2015</strain>
        <tissue evidence="1">Whole body</tissue>
    </source>
</reference>
<dbReference type="Proteomes" id="UP000247409">
    <property type="component" value="Unassembled WGS sequence"/>
</dbReference>
<evidence type="ECO:0008006" key="3">
    <source>
        <dbReference type="Google" id="ProtNLM"/>
    </source>
</evidence>
<dbReference type="EMBL" id="NBIV01000067">
    <property type="protein sequence ID" value="PXF45213.1"/>
    <property type="molecule type" value="Genomic_DNA"/>
</dbReference>
<dbReference type="InterPro" id="IPR011604">
    <property type="entry name" value="PDDEXK-like_dom_sf"/>
</dbReference>
<organism evidence="1 2">
    <name type="scientific">Gracilariopsis chorda</name>
    <dbReference type="NCBI Taxonomy" id="448386"/>
    <lineage>
        <taxon>Eukaryota</taxon>
        <taxon>Rhodophyta</taxon>
        <taxon>Florideophyceae</taxon>
        <taxon>Rhodymeniophycidae</taxon>
        <taxon>Gracilariales</taxon>
        <taxon>Gracilariaceae</taxon>
        <taxon>Gracilariopsis</taxon>
    </lineage>
</organism>
<evidence type="ECO:0000313" key="2">
    <source>
        <dbReference type="Proteomes" id="UP000247409"/>
    </source>
</evidence>
<sequence length="524" mass="57432">MEWNSQRDQTQQLGDFKQLSLTDTKKVFFVPLHLLANLDDDPYGTSENDNGLKMLSARKVDKEGHSADAVADELFRIVLALRFTRRGESQLDSVRRLFEVLTEDRGEGTTNNCTVTTDRCYVKASCMEILTELGFSSVCLMPNHLLHVHSLAASSYLNPSSGDVKEGQEMGKATGNVLAVDTSENGDDGIASNVQLDRRRGFVVIENPQLGPKAFFATKNIGTSGTCVVAQNKTTAMAVWSQGMEKFAKLLRFMYTVLTSLQESLNLWIAVAKPNYSLNKVLYTRRSIEGGQVSELKTKLEQVIESTCVPLTVRQRCADWFLLRQGSVTGTNDGLKLLSSETAESALGIVGSRRESTLEDWFKLSYDARFSSKRSTEAIIRGTANEDAVLATLRALPFVENVFEAGWLAQKDAPHLACSPDGIVLLKKATLHCFSSAVASDAGPVRSSDNTFVLGTVEIKTRVAVSLLGQSVTVSKSEQVLCELVDAQFHTYFPEDHMAQILHHLLVPGLSCAVYVAATETGIL</sequence>
<dbReference type="AlphaFoldDB" id="A0A2V3ISW5"/>
<dbReference type="OrthoDB" id="10680502at2759"/>
<proteinExistence type="predicted"/>
<dbReference type="InterPro" id="IPR011335">
    <property type="entry name" value="Restrct_endonuc-II-like"/>
</dbReference>